<organism evidence="2">
    <name type="scientific">viral metagenome</name>
    <dbReference type="NCBI Taxonomy" id="1070528"/>
    <lineage>
        <taxon>unclassified sequences</taxon>
        <taxon>metagenomes</taxon>
        <taxon>organismal metagenomes</taxon>
    </lineage>
</organism>
<dbReference type="EMBL" id="MT141341">
    <property type="protein sequence ID" value="QJA58832.1"/>
    <property type="molecule type" value="Genomic_DNA"/>
</dbReference>
<dbReference type="EMBL" id="MT144035">
    <property type="protein sequence ID" value="QJA47201.1"/>
    <property type="molecule type" value="Genomic_DNA"/>
</dbReference>
<feature type="region of interest" description="Disordered" evidence="1">
    <location>
        <begin position="160"/>
        <end position="201"/>
    </location>
</feature>
<gene>
    <name evidence="3" type="ORF">MM415B01404_0004</name>
    <name evidence="2" type="ORF">TM448A00620_0003</name>
</gene>
<proteinExistence type="predicted"/>
<sequence>MYDEEYFKSQMPLLYQYLMQQIAERPEMFSGTITKEGSSEMDWGNFLQPPTAQNAYENYWNVPGQGSINPGLRTGVTNGLGSAGGLSGIGVTPDYSGGGANIIGDITKVQTPPSLNPLPVQPVQPAQSAPPEYENMFSKEMIRELMEELLSGIRGLQPYQSKNRMTPVEPKPPPLNPAKGWPGDTWEERPATGNRSAKFLR</sequence>
<name>A0A6H1ZIE4_9ZZZZ</name>
<evidence type="ECO:0000256" key="1">
    <source>
        <dbReference type="SAM" id="MobiDB-lite"/>
    </source>
</evidence>
<evidence type="ECO:0000313" key="2">
    <source>
        <dbReference type="EMBL" id="QJA47201.1"/>
    </source>
</evidence>
<reference evidence="2" key="1">
    <citation type="submission" date="2020-03" db="EMBL/GenBank/DDBJ databases">
        <title>The deep terrestrial virosphere.</title>
        <authorList>
            <person name="Holmfeldt K."/>
            <person name="Nilsson E."/>
            <person name="Simone D."/>
            <person name="Lopez-Fernandez M."/>
            <person name="Wu X."/>
            <person name="de Brujin I."/>
            <person name="Lundin D."/>
            <person name="Andersson A."/>
            <person name="Bertilsson S."/>
            <person name="Dopson M."/>
        </authorList>
    </citation>
    <scope>NUCLEOTIDE SEQUENCE</scope>
    <source>
        <strain evidence="3">MM415B01404</strain>
        <strain evidence="2">TM448A00620</strain>
    </source>
</reference>
<protein>
    <submittedName>
        <fullName evidence="2">Uncharacterized protein</fullName>
    </submittedName>
</protein>
<evidence type="ECO:0000313" key="3">
    <source>
        <dbReference type="EMBL" id="QJA58832.1"/>
    </source>
</evidence>
<dbReference type="AlphaFoldDB" id="A0A6H1ZIE4"/>
<accession>A0A6H1ZIE4</accession>